<protein>
    <recommendedName>
        <fullName evidence="4">Lipase chaperone</fullName>
    </recommendedName>
    <alternativeName>
        <fullName evidence="15">Lipase foldase</fullName>
    </alternativeName>
    <alternativeName>
        <fullName evidence="13">Lipase helper protein</fullName>
    </alternativeName>
    <alternativeName>
        <fullName evidence="14">Lipase modulator</fullName>
    </alternativeName>
</protein>
<evidence type="ECO:0000256" key="7">
    <source>
        <dbReference type="ARBA" id="ARBA00022692"/>
    </source>
</evidence>
<evidence type="ECO:0000256" key="5">
    <source>
        <dbReference type="ARBA" id="ARBA00022475"/>
    </source>
</evidence>
<evidence type="ECO:0000256" key="4">
    <source>
        <dbReference type="ARBA" id="ARBA00019692"/>
    </source>
</evidence>
<evidence type="ECO:0000313" key="16">
    <source>
        <dbReference type="EMBL" id="ARU58124.1"/>
    </source>
</evidence>
<dbReference type="AlphaFoldDB" id="A0A1Y0IFI5"/>
<evidence type="ECO:0000256" key="15">
    <source>
        <dbReference type="ARBA" id="ARBA00033028"/>
    </source>
</evidence>
<organism evidence="16 17">
    <name type="scientific">Oleiphilus messinensis</name>
    <dbReference type="NCBI Taxonomy" id="141451"/>
    <lineage>
        <taxon>Bacteria</taxon>
        <taxon>Pseudomonadati</taxon>
        <taxon>Pseudomonadota</taxon>
        <taxon>Gammaproteobacteria</taxon>
        <taxon>Oceanospirillales</taxon>
        <taxon>Oleiphilaceae</taxon>
        <taxon>Oleiphilus</taxon>
    </lineage>
</organism>
<dbReference type="GO" id="GO:0006457">
    <property type="term" value="P:protein folding"/>
    <property type="evidence" value="ECO:0007669"/>
    <property type="project" value="InterPro"/>
</dbReference>
<evidence type="ECO:0000256" key="3">
    <source>
        <dbReference type="ARBA" id="ARBA00010358"/>
    </source>
</evidence>
<evidence type="ECO:0000256" key="12">
    <source>
        <dbReference type="ARBA" id="ARBA00023186"/>
    </source>
</evidence>
<comment type="subcellular location">
    <subcellularLocation>
        <location evidence="2">Cell inner membrane</location>
        <topology evidence="2">Single-pass membrane protein</topology>
        <orientation evidence="2">Periplasmic side</orientation>
    </subcellularLocation>
</comment>
<keyword evidence="12" id="KW-0143">Chaperone</keyword>
<evidence type="ECO:0000256" key="9">
    <source>
        <dbReference type="ARBA" id="ARBA00022989"/>
    </source>
</evidence>
<dbReference type="Pfam" id="PF03280">
    <property type="entry name" value="Lipase_chap"/>
    <property type="match status" value="1"/>
</dbReference>
<gene>
    <name evidence="16" type="ORF">OLMES_4107</name>
</gene>
<keyword evidence="8" id="KW-0442">Lipid degradation</keyword>
<evidence type="ECO:0000256" key="8">
    <source>
        <dbReference type="ARBA" id="ARBA00022963"/>
    </source>
</evidence>
<keyword evidence="9" id="KW-1133">Transmembrane helix</keyword>
<evidence type="ECO:0000256" key="1">
    <source>
        <dbReference type="ARBA" id="ARBA00003280"/>
    </source>
</evidence>
<evidence type="ECO:0000256" key="13">
    <source>
        <dbReference type="ARBA" id="ARBA00030948"/>
    </source>
</evidence>
<evidence type="ECO:0000256" key="14">
    <source>
        <dbReference type="ARBA" id="ARBA00031542"/>
    </source>
</evidence>
<dbReference type="GO" id="GO:0005886">
    <property type="term" value="C:plasma membrane"/>
    <property type="evidence" value="ECO:0007669"/>
    <property type="project" value="UniProtKB-SubCell"/>
</dbReference>
<keyword evidence="10" id="KW-0443">Lipid metabolism</keyword>
<keyword evidence="7" id="KW-0812">Transmembrane</keyword>
<dbReference type="EMBL" id="CP021425">
    <property type="protein sequence ID" value="ARU58124.1"/>
    <property type="molecule type" value="Genomic_DNA"/>
</dbReference>
<evidence type="ECO:0000256" key="11">
    <source>
        <dbReference type="ARBA" id="ARBA00023136"/>
    </source>
</evidence>
<dbReference type="GO" id="GO:0016042">
    <property type="term" value="P:lipid catabolic process"/>
    <property type="evidence" value="ECO:0007669"/>
    <property type="project" value="UniProtKB-KW"/>
</dbReference>
<keyword evidence="17" id="KW-1185">Reference proteome</keyword>
<keyword evidence="11" id="KW-0472">Membrane</keyword>
<dbReference type="SUPFAM" id="SSF158855">
    <property type="entry name" value="Lipase chaperone-like"/>
    <property type="match status" value="1"/>
</dbReference>
<evidence type="ECO:0000256" key="6">
    <source>
        <dbReference type="ARBA" id="ARBA00022519"/>
    </source>
</evidence>
<accession>A0A1Y0IFI5</accession>
<sequence length="366" mass="41895">MQMTLKHRYIVLLLGLISGLCAIGIHTWSHVSDVESQAVRSTQPYAETPSYTSEKQSALVKKEELKRNGVHKSFDLKSLPHSLINTQVTGSLEQDSNGHLILNQSVRHVFDYFFTARGEETQAQIALRITHYIKDRLSEPAQSEALMLLDKYIDYHDRLMAYKNNLPEEQPYFPWDNHQGLSTVEELLALRQTVRDNVFTTTETEALFGEDIAYDDLSLAILKVSSDPNLNNDQKRQRISALEQTIPLQQYEQRQKSFSAMNLKHVEKSLRSSNASEEEIYQKRVDLVGSAAADRLALIDERKKQWEKKRLQYLAEKAIIESHSGMTDADKKAAINHLMRNTMGLSQADIKRMEALDHIARIKQNS</sequence>
<evidence type="ECO:0000256" key="10">
    <source>
        <dbReference type="ARBA" id="ARBA00023098"/>
    </source>
</evidence>
<dbReference type="KEGG" id="ome:OLMES_4107"/>
<name>A0A1Y0IFI5_9GAMM</name>
<keyword evidence="6" id="KW-0997">Cell inner membrane</keyword>
<proteinExistence type="inferred from homology"/>
<evidence type="ECO:0000313" key="17">
    <source>
        <dbReference type="Proteomes" id="UP000196027"/>
    </source>
</evidence>
<evidence type="ECO:0000256" key="2">
    <source>
        <dbReference type="ARBA" id="ARBA00004383"/>
    </source>
</evidence>
<reference evidence="16 17" key="1">
    <citation type="submission" date="2017-05" db="EMBL/GenBank/DDBJ databases">
        <title>Genomic insights into alkan degradation activity of Oleiphilus messinensis.</title>
        <authorList>
            <person name="Kozyavkin S.A."/>
            <person name="Slesarev A.I."/>
            <person name="Golyshin P.N."/>
            <person name="Korzhenkov A."/>
            <person name="Golyshina O.N."/>
            <person name="Toshchakov S.V."/>
        </authorList>
    </citation>
    <scope>NUCLEOTIDE SEQUENCE [LARGE SCALE GENOMIC DNA]</scope>
    <source>
        <strain evidence="16 17">ME102</strain>
    </source>
</reference>
<keyword evidence="5" id="KW-1003">Cell membrane</keyword>
<dbReference type="Proteomes" id="UP000196027">
    <property type="component" value="Chromosome"/>
</dbReference>
<dbReference type="GO" id="GO:0051082">
    <property type="term" value="F:unfolded protein binding"/>
    <property type="evidence" value="ECO:0007669"/>
    <property type="project" value="InterPro"/>
</dbReference>
<comment type="similarity">
    <text evidence="3">Belongs to the lipase chaperone family.</text>
</comment>
<dbReference type="InterPro" id="IPR004961">
    <property type="entry name" value="Lipase_chaperone"/>
</dbReference>
<comment type="function">
    <text evidence="1">May be involved in the folding of the extracellular lipase during its passage through the periplasm.</text>
</comment>